<keyword evidence="1" id="KW-0472">Membrane</keyword>
<gene>
    <name evidence="2" type="ORF">OEG84_06370</name>
</gene>
<feature type="transmembrane region" description="Helical" evidence="1">
    <location>
        <begin position="25"/>
        <end position="48"/>
    </location>
</feature>
<feature type="transmembrane region" description="Helical" evidence="1">
    <location>
        <begin position="152"/>
        <end position="170"/>
    </location>
</feature>
<sequence>MTAPQGITPGAGMGAGAARLTPARLAILLGGPTVLALASWIYLGMMIGDMSIIPGMKAMMMPGMMFTPAPLAGLFLMWAVMMAAMMLPTAAPMIMAYARMQALDRARGAGWQPVWMFSGGYVVAWASFSLIAALLQAGLTHLALMSPMTMKAGSGPLAGTILIAAGLYQFTPLKQACLSLCRTPLHFLMTEWRDGNLGALTMGWRHGLFCIGCCWALMALLFVTGVMNTAWILAITLYVLMEKTVPGGKAFSRLAGLALTATGLWVLVG</sequence>
<dbReference type="InterPro" id="IPR018688">
    <property type="entry name" value="PpoB2-like"/>
</dbReference>
<protein>
    <submittedName>
        <fullName evidence="2">DUF2182 domain-containing protein</fullName>
    </submittedName>
</protein>
<keyword evidence="1" id="KW-1133">Transmembrane helix</keyword>
<name>A0ABT3Z6E0_9HYPH</name>
<accession>A0ABT3Z6E0</accession>
<keyword evidence="3" id="KW-1185">Reference proteome</keyword>
<reference evidence="2" key="1">
    <citation type="submission" date="2022-10" db="EMBL/GenBank/DDBJ databases">
        <title>Hoeflea sp. G2-23, isolated from marine algae.</title>
        <authorList>
            <person name="Kristyanto S."/>
            <person name="Kim J.M."/>
            <person name="Jeon C.O."/>
        </authorList>
    </citation>
    <scope>NUCLEOTIDE SEQUENCE</scope>
    <source>
        <strain evidence="2">G2-23</strain>
    </source>
</reference>
<feature type="transmembrane region" description="Helical" evidence="1">
    <location>
        <begin position="251"/>
        <end position="268"/>
    </location>
</feature>
<comment type="caution">
    <text evidence="2">The sequence shown here is derived from an EMBL/GenBank/DDBJ whole genome shotgun (WGS) entry which is preliminary data.</text>
</comment>
<dbReference type="EMBL" id="JAOVZR010000001">
    <property type="protein sequence ID" value="MCY0147342.1"/>
    <property type="molecule type" value="Genomic_DNA"/>
</dbReference>
<feature type="transmembrane region" description="Helical" evidence="1">
    <location>
        <begin position="69"/>
        <end position="94"/>
    </location>
</feature>
<feature type="transmembrane region" description="Helical" evidence="1">
    <location>
        <begin position="206"/>
        <end position="239"/>
    </location>
</feature>
<keyword evidence="1" id="KW-0812">Transmembrane</keyword>
<organism evidence="2 3">
    <name type="scientific">Hoeflea algicola</name>
    <dbReference type="NCBI Taxonomy" id="2983763"/>
    <lineage>
        <taxon>Bacteria</taxon>
        <taxon>Pseudomonadati</taxon>
        <taxon>Pseudomonadota</taxon>
        <taxon>Alphaproteobacteria</taxon>
        <taxon>Hyphomicrobiales</taxon>
        <taxon>Rhizobiaceae</taxon>
        <taxon>Hoeflea</taxon>
    </lineage>
</organism>
<evidence type="ECO:0000313" key="2">
    <source>
        <dbReference type="EMBL" id="MCY0147342.1"/>
    </source>
</evidence>
<evidence type="ECO:0000256" key="1">
    <source>
        <dbReference type="SAM" id="Phobius"/>
    </source>
</evidence>
<dbReference type="Pfam" id="PF09948">
    <property type="entry name" value="PpoB2"/>
    <property type="match status" value="1"/>
</dbReference>
<evidence type="ECO:0000313" key="3">
    <source>
        <dbReference type="Proteomes" id="UP001073227"/>
    </source>
</evidence>
<feature type="transmembrane region" description="Helical" evidence="1">
    <location>
        <begin position="114"/>
        <end position="140"/>
    </location>
</feature>
<proteinExistence type="predicted"/>
<dbReference type="RefSeq" id="WP_267652948.1">
    <property type="nucleotide sequence ID" value="NZ_JAOVZR010000001.1"/>
</dbReference>
<dbReference type="Proteomes" id="UP001073227">
    <property type="component" value="Unassembled WGS sequence"/>
</dbReference>